<dbReference type="Gene3D" id="2.60.120.1560">
    <property type="match status" value="1"/>
</dbReference>
<feature type="chain" id="PRO_5043775344" description="PA14 domain-containing protein" evidence="3">
    <location>
        <begin position="21"/>
        <end position="714"/>
    </location>
</feature>
<feature type="region of interest" description="Disordered" evidence="1">
    <location>
        <begin position="464"/>
        <end position="500"/>
    </location>
</feature>
<feature type="region of interest" description="Disordered" evidence="1">
    <location>
        <begin position="420"/>
        <end position="443"/>
    </location>
</feature>
<sequence length="714" mass="74824">MTVKYALLTLLSYLLQYAYGQMANCNKFFIEDSTPGYWYSLYHLDLNGVPYSMAPTNLSHWISHLGFYGIPFASGNTNSIGINNFATVSENEVQYGDVFGNNITTTNFSMIASAWYIPQKTGWFQFTLHSYSAGELSITNYTSAYCCSHATNIGMDEQFTLTSIPSMPEAQNPSGQVYLYKGFKYQMLMSYINLNGSAYYYIEERDPDGYYITPDWSVQQMNNQNVSELVTCNYTVGYTTATVPWTGLSTIEEIQQYYKIISGHVTFQVWDLIGTPYGPSSSISHLTSEEESSSIDASTSLLESSSSSSSMESSSSSSETVVSSSSSAVESIISSMTSSSSSSMSSFVPLSLMVTNSSTEYSSSSVRSSSIFVESLLNESSTTETSSSSTPTFNTTQSSTAESAVVSSIISNATSISASPSTEMVSSSTSIPSSLSPSTPSTSSGVSIIPMSAAFGKSTITSSTVSSATPAVSPDLNGIADSDRDRSKLNSTSTASGSSSLISSNALPITMSSSQVAYINASSSAFGMISSGQQSSSLISNSGGALVQNRAGSTIEGSEGSIEQSLFSSVASTPTVPSSQPVLSQVISGSSWVPVPPTTITAFSATTIVTTIQPAAAESGANEYSFAPGEIPYAPPNRISLEGILPNPNVQSDFVAAGGSVSDAGEAHAATSYSVHLQPGSSEAPPIIPMGANGAITLSGASGLLVGFAVILLM</sequence>
<feature type="region of interest" description="Disordered" evidence="1">
    <location>
        <begin position="281"/>
        <end position="320"/>
    </location>
</feature>
<feature type="compositionally biased region" description="Low complexity" evidence="1">
    <location>
        <begin position="294"/>
        <end position="320"/>
    </location>
</feature>
<reference evidence="4 5" key="1">
    <citation type="journal article" date="2023" name="Elife">
        <title>Identification of key yeast species and microbe-microbe interactions impacting larval growth of Drosophila in the wild.</title>
        <authorList>
            <person name="Mure A."/>
            <person name="Sugiura Y."/>
            <person name="Maeda R."/>
            <person name="Honda K."/>
            <person name="Sakurai N."/>
            <person name="Takahashi Y."/>
            <person name="Watada M."/>
            <person name="Katoh T."/>
            <person name="Gotoh A."/>
            <person name="Gotoh Y."/>
            <person name="Taniguchi I."/>
            <person name="Nakamura K."/>
            <person name="Hayashi T."/>
            <person name="Katayama T."/>
            <person name="Uemura T."/>
            <person name="Hattori Y."/>
        </authorList>
    </citation>
    <scope>NUCLEOTIDE SEQUENCE [LARGE SCALE GENOMIC DNA]</scope>
    <source>
        <strain evidence="4 5">KH-74</strain>
    </source>
</reference>
<keyword evidence="5" id="KW-1185">Reference proteome</keyword>
<keyword evidence="3" id="KW-0732">Signal</keyword>
<feature type="transmembrane region" description="Helical" evidence="2">
    <location>
        <begin position="694"/>
        <end position="713"/>
    </location>
</feature>
<protein>
    <recommendedName>
        <fullName evidence="6">PA14 domain-containing protein</fullName>
    </recommendedName>
</protein>
<keyword evidence="2" id="KW-0472">Membrane</keyword>
<evidence type="ECO:0000256" key="1">
    <source>
        <dbReference type="SAM" id="MobiDB-lite"/>
    </source>
</evidence>
<feature type="compositionally biased region" description="Low complexity" evidence="1">
    <location>
        <begin position="464"/>
        <end position="474"/>
    </location>
</feature>
<feature type="compositionally biased region" description="Low complexity" evidence="1">
    <location>
        <begin position="489"/>
        <end position="500"/>
    </location>
</feature>
<keyword evidence="2" id="KW-0812">Transmembrane</keyword>
<evidence type="ECO:0000313" key="5">
    <source>
        <dbReference type="Proteomes" id="UP001377567"/>
    </source>
</evidence>
<proteinExistence type="predicted"/>
<feature type="signal peptide" evidence="3">
    <location>
        <begin position="1"/>
        <end position="20"/>
    </location>
</feature>
<gene>
    <name evidence="4" type="ORF">DAKH74_039830</name>
</gene>
<evidence type="ECO:0000256" key="3">
    <source>
        <dbReference type="SAM" id="SignalP"/>
    </source>
</evidence>
<keyword evidence="2" id="KW-1133">Transmembrane helix</keyword>
<evidence type="ECO:0000256" key="2">
    <source>
        <dbReference type="SAM" id="Phobius"/>
    </source>
</evidence>
<comment type="caution">
    <text evidence="4">The sequence shown here is derived from an EMBL/GenBank/DDBJ whole genome shotgun (WGS) entry which is preliminary data.</text>
</comment>
<dbReference type="Proteomes" id="UP001377567">
    <property type="component" value="Unassembled WGS sequence"/>
</dbReference>
<evidence type="ECO:0008006" key="6">
    <source>
        <dbReference type="Google" id="ProtNLM"/>
    </source>
</evidence>
<evidence type="ECO:0000313" key="4">
    <source>
        <dbReference type="EMBL" id="GMM57367.1"/>
    </source>
</evidence>
<accession>A0AAV5S3H9</accession>
<organism evidence="4 5">
    <name type="scientific">Maudiozyma humilis</name>
    <name type="common">Sour dough yeast</name>
    <name type="synonym">Kazachstania humilis</name>
    <dbReference type="NCBI Taxonomy" id="51915"/>
    <lineage>
        <taxon>Eukaryota</taxon>
        <taxon>Fungi</taxon>
        <taxon>Dikarya</taxon>
        <taxon>Ascomycota</taxon>
        <taxon>Saccharomycotina</taxon>
        <taxon>Saccharomycetes</taxon>
        <taxon>Saccharomycetales</taxon>
        <taxon>Saccharomycetaceae</taxon>
        <taxon>Maudiozyma</taxon>
    </lineage>
</organism>
<dbReference type="AlphaFoldDB" id="A0AAV5S3H9"/>
<dbReference type="EMBL" id="BTGD01000011">
    <property type="protein sequence ID" value="GMM57367.1"/>
    <property type="molecule type" value="Genomic_DNA"/>
</dbReference>
<name>A0AAV5S3H9_MAUHU</name>